<organism evidence="2">
    <name type="scientific">marine sediment metagenome</name>
    <dbReference type="NCBI Taxonomy" id="412755"/>
    <lineage>
        <taxon>unclassified sequences</taxon>
        <taxon>metagenomes</taxon>
        <taxon>ecological metagenomes</taxon>
    </lineage>
</organism>
<sequence length="142" mass="15532">MSYMWKPKNRTAFTLIELLVVVAIIALLVAILIPALSEAKYLAMRVACTANMHHLAVACMLYVGDNNGYVPPNQNEFYSRHPWPYATDAFLDSLGGKFIGGNGHVLLMTYLSSGTEMDGTSGVTPGTEEAIKGMWDLFRCPG</sequence>
<feature type="non-terminal residue" evidence="2">
    <location>
        <position position="142"/>
    </location>
</feature>
<keyword evidence="1" id="KW-0812">Transmembrane</keyword>
<proteinExistence type="predicted"/>
<dbReference type="PANTHER" id="PTHR30093">
    <property type="entry name" value="GENERAL SECRETION PATHWAY PROTEIN G"/>
    <property type="match status" value="1"/>
</dbReference>
<keyword evidence="1" id="KW-1133">Transmembrane helix</keyword>
<accession>X0YX24</accession>
<dbReference type="PANTHER" id="PTHR30093:SF2">
    <property type="entry name" value="TYPE II SECRETION SYSTEM PROTEIN H"/>
    <property type="match status" value="1"/>
</dbReference>
<dbReference type="InterPro" id="IPR012902">
    <property type="entry name" value="N_methyl_site"/>
</dbReference>
<dbReference type="NCBIfam" id="TIGR02532">
    <property type="entry name" value="IV_pilin_GFxxxE"/>
    <property type="match status" value="1"/>
</dbReference>
<evidence type="ECO:0008006" key="3">
    <source>
        <dbReference type="Google" id="ProtNLM"/>
    </source>
</evidence>
<dbReference type="Gene3D" id="3.30.700.10">
    <property type="entry name" value="Glycoprotein, Type 4 Pilin"/>
    <property type="match status" value="1"/>
</dbReference>
<name>X0YX24_9ZZZZ</name>
<dbReference type="SUPFAM" id="SSF54523">
    <property type="entry name" value="Pili subunits"/>
    <property type="match status" value="1"/>
</dbReference>
<feature type="transmembrane region" description="Helical" evidence="1">
    <location>
        <begin position="12"/>
        <end position="36"/>
    </location>
</feature>
<dbReference type="EMBL" id="BARS01041004">
    <property type="protein sequence ID" value="GAG41136.1"/>
    <property type="molecule type" value="Genomic_DNA"/>
</dbReference>
<protein>
    <recommendedName>
        <fullName evidence="3">Type II secretion system protein GspG C-terminal domain-containing protein</fullName>
    </recommendedName>
</protein>
<dbReference type="Pfam" id="PF07963">
    <property type="entry name" value="N_methyl"/>
    <property type="match status" value="1"/>
</dbReference>
<gene>
    <name evidence="2" type="ORF">S01H1_62431</name>
</gene>
<dbReference type="InterPro" id="IPR045584">
    <property type="entry name" value="Pilin-like"/>
</dbReference>
<evidence type="ECO:0000313" key="2">
    <source>
        <dbReference type="EMBL" id="GAG41136.1"/>
    </source>
</evidence>
<evidence type="ECO:0000256" key="1">
    <source>
        <dbReference type="SAM" id="Phobius"/>
    </source>
</evidence>
<comment type="caution">
    <text evidence="2">The sequence shown here is derived from an EMBL/GenBank/DDBJ whole genome shotgun (WGS) entry which is preliminary data.</text>
</comment>
<keyword evidence="1" id="KW-0472">Membrane</keyword>
<dbReference type="AlphaFoldDB" id="X0YX24"/>
<reference evidence="2" key="1">
    <citation type="journal article" date="2014" name="Front. Microbiol.">
        <title>High frequency of phylogenetically diverse reductive dehalogenase-homologous genes in deep subseafloor sedimentary metagenomes.</title>
        <authorList>
            <person name="Kawai M."/>
            <person name="Futagami T."/>
            <person name="Toyoda A."/>
            <person name="Takaki Y."/>
            <person name="Nishi S."/>
            <person name="Hori S."/>
            <person name="Arai W."/>
            <person name="Tsubouchi T."/>
            <person name="Morono Y."/>
            <person name="Uchiyama I."/>
            <person name="Ito T."/>
            <person name="Fujiyama A."/>
            <person name="Inagaki F."/>
            <person name="Takami H."/>
        </authorList>
    </citation>
    <scope>NUCLEOTIDE SEQUENCE</scope>
    <source>
        <strain evidence="2">Expedition CK06-06</strain>
    </source>
</reference>